<evidence type="ECO:0000313" key="1">
    <source>
        <dbReference type="EMBL" id="GGE13513.1"/>
    </source>
</evidence>
<evidence type="ECO:0000313" key="2">
    <source>
        <dbReference type="Proteomes" id="UP000614460"/>
    </source>
</evidence>
<protein>
    <submittedName>
        <fullName evidence="1">Uncharacterized protein</fullName>
    </submittedName>
</protein>
<dbReference type="RefSeq" id="WP_182497660.1">
    <property type="nucleotide sequence ID" value="NZ_BMKM01000001.1"/>
</dbReference>
<reference evidence="1" key="2">
    <citation type="submission" date="2020-09" db="EMBL/GenBank/DDBJ databases">
        <authorList>
            <person name="Sun Q."/>
            <person name="Zhou Y."/>
        </authorList>
    </citation>
    <scope>NUCLEOTIDE SEQUENCE</scope>
    <source>
        <strain evidence="1">CGMCC 1.15966</strain>
    </source>
</reference>
<keyword evidence="2" id="KW-1185">Reference proteome</keyword>
<reference evidence="1" key="1">
    <citation type="journal article" date="2014" name="Int. J. Syst. Evol. Microbiol.">
        <title>Complete genome sequence of Corynebacterium casei LMG S-19264T (=DSM 44701T), isolated from a smear-ripened cheese.</title>
        <authorList>
            <consortium name="US DOE Joint Genome Institute (JGI-PGF)"/>
            <person name="Walter F."/>
            <person name="Albersmeier A."/>
            <person name="Kalinowski J."/>
            <person name="Ruckert C."/>
        </authorList>
    </citation>
    <scope>NUCLEOTIDE SEQUENCE</scope>
    <source>
        <strain evidence="1">CGMCC 1.15966</strain>
    </source>
</reference>
<dbReference type="AlphaFoldDB" id="A0A8H9KWQ0"/>
<accession>A0A8H9KWQ0</accession>
<name>A0A8H9KWQ0_9SPHI</name>
<comment type="caution">
    <text evidence="1">The sequence shown here is derived from an EMBL/GenBank/DDBJ whole genome shotgun (WGS) entry which is preliminary data.</text>
</comment>
<organism evidence="1 2">
    <name type="scientific">Sphingobacterium cellulitidis</name>
    <dbReference type="NCBI Taxonomy" id="1768011"/>
    <lineage>
        <taxon>Bacteria</taxon>
        <taxon>Pseudomonadati</taxon>
        <taxon>Bacteroidota</taxon>
        <taxon>Sphingobacteriia</taxon>
        <taxon>Sphingobacteriales</taxon>
        <taxon>Sphingobacteriaceae</taxon>
        <taxon>Sphingobacterium</taxon>
    </lineage>
</organism>
<dbReference type="Proteomes" id="UP000614460">
    <property type="component" value="Unassembled WGS sequence"/>
</dbReference>
<dbReference type="EMBL" id="BMKM01000001">
    <property type="protein sequence ID" value="GGE13513.1"/>
    <property type="molecule type" value="Genomic_DNA"/>
</dbReference>
<sequence length="60" mass="6717">MGTFLLGTSNSISKDFRLELKKIGLTSSQYLEMDAYQGKLTQEGEIEPILGFGWEITNCL</sequence>
<gene>
    <name evidence="1" type="ORF">GCM10011516_09200</name>
</gene>
<proteinExistence type="predicted"/>